<dbReference type="InterPro" id="IPR002772">
    <property type="entry name" value="Glyco_hydro_3_C"/>
</dbReference>
<dbReference type="InterPro" id="IPR050288">
    <property type="entry name" value="Cellulose_deg_GH3"/>
</dbReference>
<dbReference type="EMBL" id="CP062938">
    <property type="protein sequence ID" value="QOL32151.1"/>
    <property type="molecule type" value="Genomic_DNA"/>
</dbReference>
<dbReference type="InterPro" id="IPR036881">
    <property type="entry name" value="Glyco_hydro_3_C_sf"/>
</dbReference>
<feature type="transmembrane region" description="Helical" evidence="3">
    <location>
        <begin position="54"/>
        <end position="73"/>
    </location>
</feature>
<evidence type="ECO:0000313" key="5">
    <source>
        <dbReference type="EMBL" id="OZG69491.1"/>
    </source>
</evidence>
<dbReference type="OrthoDB" id="3187562at2"/>
<dbReference type="GO" id="GO:0004553">
    <property type="term" value="F:hydrolase activity, hydrolyzing O-glycosyl compounds"/>
    <property type="evidence" value="ECO:0007669"/>
    <property type="project" value="InterPro"/>
</dbReference>
<dbReference type="AlphaFoldDB" id="A0A261GDH3"/>
<dbReference type="Pfam" id="PF00933">
    <property type="entry name" value="Glyco_hydro_3"/>
    <property type="match status" value="1"/>
</dbReference>
<dbReference type="InterPro" id="IPR026891">
    <property type="entry name" value="Fn3-like"/>
</dbReference>
<dbReference type="Proteomes" id="UP000593943">
    <property type="component" value="Chromosome"/>
</dbReference>
<name>A0A261GDH3_9BIFI</name>
<dbReference type="SUPFAM" id="SSF51445">
    <property type="entry name" value="(Trans)glycosidases"/>
    <property type="match status" value="1"/>
</dbReference>
<gene>
    <name evidence="6" type="ORF">BE0216_06525</name>
    <name evidence="5" type="ORF">BEUL_0232</name>
</gene>
<dbReference type="InterPro" id="IPR013783">
    <property type="entry name" value="Ig-like_fold"/>
</dbReference>
<dbReference type="RefSeq" id="WP_094635946.1">
    <property type="nucleotide sequence ID" value="NZ_CP062938.1"/>
</dbReference>
<dbReference type="InterPro" id="IPR001764">
    <property type="entry name" value="Glyco_hydro_3_N"/>
</dbReference>
<feature type="domain" description="Fibronectin type III-like" evidence="4">
    <location>
        <begin position="442"/>
        <end position="526"/>
    </location>
</feature>
<dbReference type="KEGG" id="beu:BE0216_06525"/>
<keyword evidence="3" id="KW-0812">Transmembrane</keyword>
<sequence length="964" mass="104923">MIAASPEMFINYCIALVIVLAIVIVASAIALTIHMRRKKQVGVVVAKHVVAGNALLGTVAVVVVGATVALNLLTSTYSANIDSVFTKTDQGSVEVATDKDDWYDLIDRIGGEGMTLMRNDNGALPLQSQQVNLLGSAAYNPVYSGSGSGSVSAGDSISIIGSLNSAGIETNSAPVDEAVYSVSEPTGEDLGYQAVSLSNDEVPVDSFTGTASFEAMREYSDTAIMVLGRSGGEGDDLTMYGTVDGADYLQLSPNERDILQRASETFDTLIVVVNSANALEMGFLDEYGVDACVWAGLPGPYGFSALGKILTGEVNPSGKLPDTWLYDNYSNPVSENFGEQEASNREGSHYVDYVEGIYLGYKWFETAYAEEAVITNTKTQRTYDYGRDYDSIVAFPFGYGLSYTTFEQHIVGGLQDGSAIESDGTVSVDVEVTNTGAVAGKEVVQLYVTAPYTDYDRQHGVEKAAVSLVGYAKTDELQPGESQTLTVEVSVEDLASYDSTYENADGTTGAYMLDAGEYVFSVRANAHESYGQVSGHMQEQYFFSGDNKRSTDDQQAYNQFDDAARGIYLSRQNGFANYADAMNSVSSELKSTAFEDDPNAYDESYDTMVTQTMQEGVDYAVDGDLTLADMADVDYDDEQWQELISQLTLDELQALVEDSAYSSPEIKSIDKPETTDADGPLGIAWMFGSDLKGVAYPSIPLLAATFNTELAQEFGAQMSDQCHSLGLTGWNAPAMNMHRWAFSGRNYEYYSEDSYLSGRMAADVVEVTRENGLNTYIKHFALNDQETERSGRLHTYSNEQAIREIYLKPFEMAVKDGGTTALMNSMNFIGDDWVGTSEALMTEVLRDEWGFRGKTVTDMPEDELVRGSADAALRAGTDAWLLIGGGVDVRCETDADIYYLQQAAHHILYMDSRAQLIGSRTLDWHRYVIITSVELVMIAVLCIAALILCNRKLKTVVKEVPAAE</sequence>
<evidence type="ECO:0000256" key="2">
    <source>
        <dbReference type="ARBA" id="ARBA00022801"/>
    </source>
</evidence>
<feature type="transmembrane region" description="Helical" evidence="3">
    <location>
        <begin position="927"/>
        <end position="949"/>
    </location>
</feature>
<comment type="similarity">
    <text evidence="1">Belongs to the glycosyl hydrolase 3 family.</text>
</comment>
<dbReference type="Gene3D" id="3.20.20.300">
    <property type="entry name" value="Glycoside hydrolase, family 3, N-terminal domain"/>
    <property type="match status" value="1"/>
</dbReference>
<dbReference type="PANTHER" id="PTHR42715:SF10">
    <property type="entry name" value="BETA-GLUCOSIDASE"/>
    <property type="match status" value="1"/>
</dbReference>
<keyword evidence="3" id="KW-1133">Transmembrane helix</keyword>
<reference evidence="5 7" key="1">
    <citation type="journal article" date="2017" name="BMC Genomics">
        <title>Comparative genomic and phylogenomic analyses of the Bifidobacteriaceae family.</title>
        <authorList>
            <person name="Lugli G.A."/>
            <person name="Milani C."/>
            <person name="Turroni F."/>
            <person name="Duranti S."/>
            <person name="Mancabelli L."/>
            <person name="Mangifesta M."/>
            <person name="Ferrario C."/>
            <person name="Modesto M."/>
            <person name="Mattarelli P."/>
            <person name="Jiri K."/>
            <person name="van Sinderen D."/>
            <person name="Ventura M."/>
        </authorList>
    </citation>
    <scope>NUCLEOTIDE SEQUENCE [LARGE SCALE GENOMIC DNA]</scope>
    <source>
        <strain evidence="5 7">DSM 100216</strain>
    </source>
</reference>
<evidence type="ECO:0000313" key="7">
    <source>
        <dbReference type="Proteomes" id="UP000216057"/>
    </source>
</evidence>
<feature type="transmembrane region" description="Helical" evidence="3">
    <location>
        <begin position="12"/>
        <end position="33"/>
    </location>
</feature>
<dbReference type="SUPFAM" id="SSF52279">
    <property type="entry name" value="Beta-D-glucan exohydrolase, C-terminal domain"/>
    <property type="match status" value="1"/>
</dbReference>
<keyword evidence="3" id="KW-0472">Membrane</keyword>
<dbReference type="Gene3D" id="2.60.40.10">
    <property type="entry name" value="Immunoglobulins"/>
    <property type="match status" value="1"/>
</dbReference>
<keyword evidence="8" id="KW-1185">Reference proteome</keyword>
<evidence type="ECO:0000313" key="6">
    <source>
        <dbReference type="EMBL" id="QOL32151.1"/>
    </source>
</evidence>
<dbReference type="PRINTS" id="PR00133">
    <property type="entry name" value="GLHYDRLASE3"/>
</dbReference>
<protein>
    <submittedName>
        <fullName evidence="6">Glycoside hydrolase family 3 C-terminal domain-containing protein</fullName>
    </submittedName>
    <submittedName>
        <fullName evidence="5">Glycosyl hydrolase family 3 N terminal domain-containing protein</fullName>
    </submittedName>
</protein>
<dbReference type="GO" id="GO:0005975">
    <property type="term" value="P:carbohydrate metabolic process"/>
    <property type="evidence" value="ECO:0007669"/>
    <property type="project" value="InterPro"/>
</dbReference>
<accession>A0A261GDH3</accession>
<dbReference type="EMBL" id="MWWZ01000003">
    <property type="protein sequence ID" value="OZG69491.1"/>
    <property type="molecule type" value="Genomic_DNA"/>
</dbReference>
<organism evidence="5 7">
    <name type="scientific">Bifidobacterium eulemuris</name>
    <dbReference type="NCBI Taxonomy" id="1765219"/>
    <lineage>
        <taxon>Bacteria</taxon>
        <taxon>Bacillati</taxon>
        <taxon>Actinomycetota</taxon>
        <taxon>Actinomycetes</taxon>
        <taxon>Bifidobacteriales</taxon>
        <taxon>Bifidobacteriaceae</taxon>
        <taxon>Bifidobacterium</taxon>
    </lineage>
</organism>
<dbReference type="InterPro" id="IPR017853">
    <property type="entry name" value="GH"/>
</dbReference>
<dbReference type="Pfam" id="PF14310">
    <property type="entry name" value="Fn3-like"/>
    <property type="match status" value="1"/>
</dbReference>
<keyword evidence="2 5" id="KW-0378">Hydrolase</keyword>
<dbReference type="Gene3D" id="3.40.50.1700">
    <property type="entry name" value="Glycoside hydrolase family 3 C-terminal domain"/>
    <property type="match status" value="1"/>
</dbReference>
<dbReference type="SMART" id="SM01217">
    <property type="entry name" value="Fn3_like"/>
    <property type="match status" value="1"/>
</dbReference>
<proteinExistence type="inferred from homology"/>
<dbReference type="Proteomes" id="UP000216057">
    <property type="component" value="Unassembled WGS sequence"/>
</dbReference>
<dbReference type="InterPro" id="IPR036962">
    <property type="entry name" value="Glyco_hydro_3_N_sf"/>
</dbReference>
<dbReference type="PANTHER" id="PTHR42715">
    <property type="entry name" value="BETA-GLUCOSIDASE"/>
    <property type="match status" value="1"/>
</dbReference>
<evidence type="ECO:0000256" key="3">
    <source>
        <dbReference type="SAM" id="Phobius"/>
    </source>
</evidence>
<evidence type="ECO:0000256" key="1">
    <source>
        <dbReference type="ARBA" id="ARBA00005336"/>
    </source>
</evidence>
<reference evidence="6 8" key="2">
    <citation type="submission" date="2020-10" db="EMBL/GenBank/DDBJ databases">
        <title>Genome sequencing of Bifidobacterium eulemuris_DSMZ_100216.</title>
        <authorList>
            <person name="Kim J."/>
        </authorList>
    </citation>
    <scope>NUCLEOTIDE SEQUENCE [LARGE SCALE GENOMIC DNA]</scope>
    <source>
        <strain evidence="6 8">DSM 100216</strain>
    </source>
</reference>
<evidence type="ECO:0000259" key="4">
    <source>
        <dbReference type="SMART" id="SM01217"/>
    </source>
</evidence>
<evidence type="ECO:0000313" key="8">
    <source>
        <dbReference type="Proteomes" id="UP000593943"/>
    </source>
</evidence>
<dbReference type="Pfam" id="PF01915">
    <property type="entry name" value="Glyco_hydro_3_C"/>
    <property type="match status" value="1"/>
</dbReference>